<dbReference type="PATRIC" id="fig|1121305.3.peg.2392"/>
<dbReference type="SUPFAM" id="SSF56281">
    <property type="entry name" value="Metallo-hydrolase/oxidoreductase"/>
    <property type="match status" value="1"/>
</dbReference>
<organism evidence="2 3">
    <name type="scientific">Clostridium colicanis DSM 13634</name>
    <dbReference type="NCBI Taxonomy" id="1121305"/>
    <lineage>
        <taxon>Bacteria</taxon>
        <taxon>Bacillati</taxon>
        <taxon>Bacillota</taxon>
        <taxon>Clostridia</taxon>
        <taxon>Eubacteriales</taxon>
        <taxon>Clostridiaceae</taxon>
        <taxon>Clostridium</taxon>
    </lineage>
</organism>
<dbReference type="InterPro" id="IPR001279">
    <property type="entry name" value="Metallo-B-lactamas"/>
</dbReference>
<dbReference type="InterPro" id="IPR036866">
    <property type="entry name" value="RibonucZ/Hydroxyglut_hydro"/>
</dbReference>
<dbReference type="STRING" id="1121305.CLCOL_24020"/>
<dbReference type="AlphaFoldDB" id="A0A151AK47"/>
<proteinExistence type="predicted"/>
<dbReference type="EC" id="3.1.26.11" evidence="2"/>
<dbReference type="PANTHER" id="PTHR46018:SF4">
    <property type="entry name" value="METALLO-HYDROLASE YHFI-RELATED"/>
    <property type="match status" value="1"/>
</dbReference>
<gene>
    <name evidence="2" type="primary">rbn_2</name>
    <name evidence="2" type="ORF">CLCOL_24020</name>
</gene>
<dbReference type="EMBL" id="LTBB01000016">
    <property type="protein sequence ID" value="KYH27991.1"/>
    <property type="molecule type" value="Genomic_DNA"/>
</dbReference>
<dbReference type="RefSeq" id="WP_061859180.1">
    <property type="nucleotide sequence ID" value="NZ_LTBB01000016.1"/>
</dbReference>
<dbReference type="Gene3D" id="3.60.15.10">
    <property type="entry name" value="Ribonuclease Z/Hydroxyacylglutathione hydrolase-like"/>
    <property type="match status" value="1"/>
</dbReference>
<dbReference type="Proteomes" id="UP000075374">
    <property type="component" value="Unassembled WGS sequence"/>
</dbReference>
<dbReference type="Pfam" id="PF12706">
    <property type="entry name" value="Lactamase_B_2"/>
    <property type="match status" value="1"/>
</dbReference>
<accession>A0A151AK47</accession>
<evidence type="ECO:0000313" key="2">
    <source>
        <dbReference type="EMBL" id="KYH27991.1"/>
    </source>
</evidence>
<comment type="caution">
    <text evidence="2">The sequence shown here is derived from an EMBL/GenBank/DDBJ whole genome shotgun (WGS) entry which is preliminary data.</text>
</comment>
<reference evidence="2 3" key="1">
    <citation type="submission" date="2016-02" db="EMBL/GenBank/DDBJ databases">
        <title>Genome sequence of Clostridium colicanis DSM 13634.</title>
        <authorList>
            <person name="Poehlein A."/>
            <person name="Daniel R."/>
        </authorList>
    </citation>
    <scope>NUCLEOTIDE SEQUENCE [LARGE SCALE GENOMIC DNA]</scope>
    <source>
        <strain evidence="2 3">DSM 13634</strain>
    </source>
</reference>
<dbReference type="PANTHER" id="PTHR46018">
    <property type="entry name" value="ZINC PHOSPHODIESTERASE ELAC PROTEIN 1"/>
    <property type="match status" value="1"/>
</dbReference>
<keyword evidence="3" id="KW-1185">Reference proteome</keyword>
<sequence length="243" mass="26791">MKVTVVGYWGAYPEKNEAATGYLLQSGKHNILIDCGSGVLSKVQNYIPLTEIDTVILSHYHGDHFGDISCLQYQVGYTRSLGKRSGTLDIYGHNLSSEFNKLTYGGGTIGKKIDERTVLRFGDLSVSFKWGNHPVPCLAMRFEENGKVLAYSGDTEWSDKIVEIAENADVFICECNLFNEQFGKAKGHLTAGEVGKIAKMANVKKLVLTHFPHYGDLDNLVKEAGEEFSGEIVKAESGLVFEL</sequence>
<name>A0A151AK47_9CLOT</name>
<feature type="domain" description="Metallo-beta-lactamase" evidence="1">
    <location>
        <begin position="18"/>
        <end position="210"/>
    </location>
</feature>
<evidence type="ECO:0000313" key="3">
    <source>
        <dbReference type="Proteomes" id="UP000075374"/>
    </source>
</evidence>
<keyword evidence="2" id="KW-0378">Hydrolase</keyword>
<dbReference type="GO" id="GO:0042781">
    <property type="term" value="F:3'-tRNA processing endoribonuclease activity"/>
    <property type="evidence" value="ECO:0007669"/>
    <property type="project" value="UniProtKB-EC"/>
</dbReference>
<dbReference type="CDD" id="cd07716">
    <property type="entry name" value="RNaseZ_short-form-like_MBL-fold"/>
    <property type="match status" value="1"/>
</dbReference>
<dbReference type="SMART" id="SM00849">
    <property type="entry name" value="Lactamase_B"/>
    <property type="match status" value="1"/>
</dbReference>
<evidence type="ECO:0000259" key="1">
    <source>
        <dbReference type="SMART" id="SM00849"/>
    </source>
</evidence>
<protein>
    <submittedName>
        <fullName evidence="2">Ribonuclease BN</fullName>
        <ecNumber evidence="2">3.1.26.11</ecNumber>
    </submittedName>
</protein>